<keyword evidence="7" id="KW-0472">Membrane</keyword>
<evidence type="ECO:0000256" key="7">
    <source>
        <dbReference type="ARBA" id="ARBA00023136"/>
    </source>
</evidence>
<comment type="similarity">
    <text evidence="2">Belongs to the UPF0164 family.</text>
</comment>
<reference evidence="10 11" key="1">
    <citation type="journal article" date="2012" name="J. Bacteriol.">
        <title>Genome Sequence of the Halotolerant Bacterium Imtechella halotolerans K1T.</title>
        <authorList>
            <person name="Kumar S."/>
            <person name="Vikram S."/>
            <person name="Subramanian S."/>
            <person name="Raghava G.P."/>
            <person name="Pinnaka A.K."/>
        </authorList>
    </citation>
    <scope>NUCLEOTIDE SEQUENCE [LARGE SCALE GENOMIC DNA]</scope>
    <source>
        <strain evidence="10 11">K1</strain>
    </source>
</reference>
<evidence type="ECO:0000256" key="3">
    <source>
        <dbReference type="ARBA" id="ARBA00008163"/>
    </source>
</evidence>
<evidence type="ECO:0008006" key="12">
    <source>
        <dbReference type="Google" id="ProtNLM"/>
    </source>
</evidence>
<gene>
    <name evidence="10" type="ORF">W5A_05348</name>
</gene>
<keyword evidence="4" id="KW-1134">Transmembrane beta strand</keyword>
<dbReference type="GO" id="GO:0015483">
    <property type="term" value="F:long-chain fatty acid transporting porin activity"/>
    <property type="evidence" value="ECO:0007669"/>
    <property type="project" value="TreeGrafter"/>
</dbReference>
<dbReference type="GO" id="GO:0009279">
    <property type="term" value="C:cell outer membrane"/>
    <property type="evidence" value="ECO:0007669"/>
    <property type="project" value="UniProtKB-SubCell"/>
</dbReference>
<keyword evidence="11" id="KW-1185">Reference proteome</keyword>
<sequence length="511" mass="56443">MKKVFSFLIAALAVSTTQAQDINDAYRYSSEQLGGTARYRALSGAFGALGGDLSAMSANPAGSAVFSTGEVGATFGNSSIRNNSLYFGTLATDSKSKFDLSQIGGVLVFNNQSKEANWRKIAVGFNVENSNSFNNNVFVAGFNPNNSIDKYFLSYANGVTLDDIEVYDGENVTEVYRWLGENRGYGAQQAFLAYQAYLINPISNDPENTQYVSNASYGTVDQEYFMATTGYNYKITFNFATQYKDKLYLGANLNAHAIDFSKYTYLSEIGFASNSTIQEIGFENDLKTYGSGFSFQLGAIAKLSDELRIGATYQSPTWYNINDELIQSLFTVSEVDNGDGTFTEFTDVVEPNVINIYETYKLMTPSKITGSLAYVFGKYGLISFDYSRKNYANAEFRPTSDSYFRDQNSIISNQLKDASSYRIGGELRVDNVSLRAGYRLEESPYKNERTVGELNGYSLGIGYNFGAVSLDIAYDHAKQDSYRSLYNVGLTDAATTSSKFNNVMMSIGIKL</sequence>
<dbReference type="eggNOG" id="COG2067">
    <property type="taxonomic scope" value="Bacteria"/>
</dbReference>
<dbReference type="Gene3D" id="2.40.160.60">
    <property type="entry name" value="Outer membrane protein transport protein (OMPP1/FadL/TodX)"/>
    <property type="match status" value="1"/>
</dbReference>
<keyword evidence="5" id="KW-0812">Transmembrane</keyword>
<feature type="chain" id="PRO_5003636148" description="Transporter" evidence="9">
    <location>
        <begin position="20"/>
        <end position="511"/>
    </location>
</feature>
<proteinExistence type="inferred from homology"/>
<dbReference type="EMBL" id="AJJU01000004">
    <property type="protein sequence ID" value="EID75614.1"/>
    <property type="molecule type" value="Genomic_DNA"/>
</dbReference>
<name>I0WGU8_9FLAO</name>
<protein>
    <recommendedName>
        <fullName evidence="12">Transporter</fullName>
    </recommendedName>
</protein>
<dbReference type="PANTHER" id="PTHR35093:SF8">
    <property type="entry name" value="OUTER MEMBRANE PROTEIN NMB0088-RELATED"/>
    <property type="match status" value="1"/>
</dbReference>
<dbReference type="SUPFAM" id="SSF56935">
    <property type="entry name" value="Porins"/>
    <property type="match status" value="1"/>
</dbReference>
<dbReference type="PATRIC" id="fig|946077.3.peg.1087"/>
<organism evidence="10 11">
    <name type="scientific">Imtechella halotolerans K1</name>
    <dbReference type="NCBI Taxonomy" id="946077"/>
    <lineage>
        <taxon>Bacteria</taxon>
        <taxon>Pseudomonadati</taxon>
        <taxon>Bacteroidota</taxon>
        <taxon>Flavobacteriia</taxon>
        <taxon>Flavobacteriales</taxon>
        <taxon>Flavobacteriaceae</taxon>
        <taxon>Imtechella</taxon>
    </lineage>
</organism>
<feature type="signal peptide" evidence="9">
    <location>
        <begin position="1"/>
        <end position="19"/>
    </location>
</feature>
<keyword evidence="8" id="KW-0998">Cell outer membrane</keyword>
<comment type="caution">
    <text evidence="10">The sequence shown here is derived from an EMBL/GenBank/DDBJ whole genome shotgun (WGS) entry which is preliminary data.</text>
</comment>
<evidence type="ECO:0000313" key="10">
    <source>
        <dbReference type="EMBL" id="EID75614.1"/>
    </source>
</evidence>
<evidence type="ECO:0000256" key="1">
    <source>
        <dbReference type="ARBA" id="ARBA00004571"/>
    </source>
</evidence>
<accession>I0WGU8</accession>
<dbReference type="PANTHER" id="PTHR35093">
    <property type="entry name" value="OUTER MEMBRANE PROTEIN NMB0088-RELATED"/>
    <property type="match status" value="1"/>
</dbReference>
<comment type="similarity">
    <text evidence="3">Belongs to the OmpP1/FadL family.</text>
</comment>
<evidence type="ECO:0000256" key="8">
    <source>
        <dbReference type="ARBA" id="ARBA00023237"/>
    </source>
</evidence>
<dbReference type="Pfam" id="PF03349">
    <property type="entry name" value="Toluene_X"/>
    <property type="match status" value="1"/>
</dbReference>
<dbReference type="OrthoDB" id="9765571at2"/>
<dbReference type="STRING" id="946077.W5A_05348"/>
<dbReference type="Pfam" id="PF03687">
    <property type="entry name" value="UPF0164"/>
    <property type="match status" value="1"/>
</dbReference>
<evidence type="ECO:0000313" key="11">
    <source>
        <dbReference type="Proteomes" id="UP000005938"/>
    </source>
</evidence>
<evidence type="ECO:0000256" key="9">
    <source>
        <dbReference type="SAM" id="SignalP"/>
    </source>
</evidence>
<evidence type="ECO:0000256" key="6">
    <source>
        <dbReference type="ARBA" id="ARBA00022729"/>
    </source>
</evidence>
<evidence type="ECO:0000256" key="4">
    <source>
        <dbReference type="ARBA" id="ARBA00022452"/>
    </source>
</evidence>
<dbReference type="RefSeq" id="WP_008238188.1">
    <property type="nucleotide sequence ID" value="NZ_AJJU01000004.1"/>
</dbReference>
<evidence type="ECO:0000256" key="5">
    <source>
        <dbReference type="ARBA" id="ARBA00022692"/>
    </source>
</evidence>
<comment type="subcellular location">
    <subcellularLocation>
        <location evidence="1">Cell outer membrane</location>
        <topology evidence="1">Multi-pass membrane protein</topology>
    </subcellularLocation>
</comment>
<dbReference type="InterPro" id="IPR005362">
    <property type="entry name" value="UPF0164"/>
</dbReference>
<keyword evidence="6 9" id="KW-0732">Signal</keyword>
<dbReference type="Proteomes" id="UP000005938">
    <property type="component" value="Unassembled WGS sequence"/>
</dbReference>
<dbReference type="AlphaFoldDB" id="I0WGU8"/>
<dbReference type="InterPro" id="IPR005017">
    <property type="entry name" value="OMPP1/FadL/TodX"/>
</dbReference>
<evidence type="ECO:0000256" key="2">
    <source>
        <dbReference type="ARBA" id="ARBA00005846"/>
    </source>
</evidence>